<dbReference type="SUPFAM" id="SSF51126">
    <property type="entry name" value="Pectin lyase-like"/>
    <property type="match status" value="1"/>
</dbReference>
<sequence length="534" mass="59324">MRIQVKLVILLYVLTSISCSKKADYNVMDYGAVSNGIMMNTEAIQKAINECHQNGGGKVVIPKGTFLSGTLYMKDNVNLHIEAGAILKGSFSFDDYPDNPVKYVNSFSYPNGKLFENKALIFGEGVSNIAITGQGVIDGSGDSPSFQLGNDSNPESRKRPCMLLFIDCKNIRVYDLHLRNSAYWLQNYLGCDSLHLKCLTIYNHTNFNQDATDIDADNVLIEDCIIDADDDGICLKSHNADHIVENITVRNCTISTNCNAVKFGTKSEGGFKNISVSNCIIKKASEDHLRKWQENLEFIELPTTVLTGFALESVDGGIIENINISDIQMQDVQTPIFVIMGRRNIGQAGNPDFYKAREKALDSTLRAGSVSNLTFRNITAKSHSKMTSSITAAEGYYVENVILENVKISTMGYGTREDATIPLREYNGSYPENRMYGFAYPSSGFFFRHVKNLTLNTIDLEVRNEDYRPAIIFDDVHDVKLETISGNAPAGNQALIRVEKSLGIQISNTQSDTNVLIEYRGTNKKEVTIIQKCE</sequence>
<dbReference type="GO" id="GO:0033917">
    <property type="term" value="F:exo-poly-alpha-galacturonosidase activity"/>
    <property type="evidence" value="ECO:0007669"/>
    <property type="project" value="UniProtKB-EC"/>
</dbReference>
<evidence type="ECO:0000256" key="2">
    <source>
        <dbReference type="ARBA" id="ARBA00022801"/>
    </source>
</evidence>
<reference evidence="4" key="1">
    <citation type="submission" date="2019-03" db="EMBL/GenBank/DDBJ databases">
        <title>Single cell metagenomics reveals metabolic interactions within the superorganism composed of flagellate Streblomastix strix and complex community of Bacteroidetes bacteria on its surface.</title>
        <authorList>
            <person name="Treitli S.C."/>
            <person name="Kolisko M."/>
            <person name="Husnik F."/>
            <person name="Keeling P."/>
            <person name="Hampl V."/>
        </authorList>
    </citation>
    <scope>NUCLEOTIDE SEQUENCE</scope>
    <source>
        <strain evidence="4">STM</strain>
    </source>
</reference>
<comment type="similarity">
    <text evidence="1">Belongs to the glycosyl hydrolase 28 family.</text>
</comment>
<accession>A0A5J4R6H3</accession>
<dbReference type="InterPro" id="IPR051801">
    <property type="entry name" value="GH28_Enzymes"/>
</dbReference>
<dbReference type="GO" id="GO:0004650">
    <property type="term" value="F:polygalacturonase activity"/>
    <property type="evidence" value="ECO:0007669"/>
    <property type="project" value="InterPro"/>
</dbReference>
<dbReference type="Gene3D" id="2.160.20.10">
    <property type="entry name" value="Single-stranded right-handed beta-helix, Pectin lyase-like"/>
    <property type="match status" value="1"/>
</dbReference>
<proteinExistence type="inferred from homology"/>
<dbReference type="GO" id="GO:0005975">
    <property type="term" value="P:carbohydrate metabolic process"/>
    <property type="evidence" value="ECO:0007669"/>
    <property type="project" value="InterPro"/>
</dbReference>
<organism evidence="4">
    <name type="scientific">termite gut metagenome</name>
    <dbReference type="NCBI Taxonomy" id="433724"/>
    <lineage>
        <taxon>unclassified sequences</taxon>
        <taxon>metagenomes</taxon>
        <taxon>organismal metagenomes</taxon>
    </lineage>
</organism>
<protein>
    <submittedName>
        <fullName evidence="4">Exo-poly-alpha-D-galacturonosidase</fullName>
        <ecNumber evidence="4">3.2.1.82</ecNumber>
    </submittedName>
</protein>
<dbReference type="AlphaFoldDB" id="A0A5J4R6H3"/>
<evidence type="ECO:0000313" key="4">
    <source>
        <dbReference type="EMBL" id="KAA6329299.1"/>
    </source>
</evidence>
<keyword evidence="3 4" id="KW-0326">Glycosidase</keyword>
<evidence type="ECO:0000256" key="3">
    <source>
        <dbReference type="ARBA" id="ARBA00023295"/>
    </source>
</evidence>
<dbReference type="PROSITE" id="PS51257">
    <property type="entry name" value="PROKAR_LIPOPROTEIN"/>
    <property type="match status" value="1"/>
</dbReference>
<evidence type="ECO:0000256" key="1">
    <source>
        <dbReference type="ARBA" id="ARBA00008834"/>
    </source>
</evidence>
<comment type="caution">
    <text evidence="4">The sequence shown here is derived from an EMBL/GenBank/DDBJ whole genome shotgun (WGS) entry which is preliminary data.</text>
</comment>
<dbReference type="InterPro" id="IPR012334">
    <property type="entry name" value="Pectin_lyas_fold"/>
</dbReference>
<dbReference type="SMART" id="SM00710">
    <property type="entry name" value="PbH1"/>
    <property type="match status" value="4"/>
</dbReference>
<dbReference type="EC" id="3.2.1.82" evidence="4"/>
<dbReference type="Pfam" id="PF00295">
    <property type="entry name" value="Glyco_hydro_28"/>
    <property type="match status" value="1"/>
</dbReference>
<dbReference type="PANTHER" id="PTHR31339">
    <property type="entry name" value="PECTIN LYASE-RELATED"/>
    <property type="match status" value="1"/>
</dbReference>
<gene>
    <name evidence="4" type="ORF">EZS27_021881</name>
</gene>
<name>A0A5J4R6H3_9ZZZZ</name>
<dbReference type="InterPro" id="IPR000743">
    <property type="entry name" value="Glyco_hydro_28"/>
</dbReference>
<dbReference type="PANTHER" id="PTHR31339:SF9">
    <property type="entry name" value="PLASMIN AND FIBRONECTIN-BINDING PROTEIN A"/>
    <property type="match status" value="1"/>
</dbReference>
<dbReference type="InterPro" id="IPR011050">
    <property type="entry name" value="Pectin_lyase_fold/virulence"/>
</dbReference>
<dbReference type="InterPro" id="IPR006626">
    <property type="entry name" value="PbH1"/>
</dbReference>
<keyword evidence="2 4" id="KW-0378">Hydrolase</keyword>
<dbReference type="EMBL" id="SNRY01001669">
    <property type="protein sequence ID" value="KAA6329299.1"/>
    <property type="molecule type" value="Genomic_DNA"/>
</dbReference>